<dbReference type="PANTHER" id="PTHR36443">
    <property type="entry name" value="BSR5223 PROTEIN"/>
    <property type="match status" value="1"/>
</dbReference>
<dbReference type="InterPro" id="IPR021320">
    <property type="entry name" value="DUF2905"/>
</dbReference>
<organism evidence="2 3">
    <name type="scientific">Desulfoplanes formicivorans</name>
    <dbReference type="NCBI Taxonomy" id="1592317"/>
    <lineage>
        <taxon>Bacteria</taxon>
        <taxon>Pseudomonadati</taxon>
        <taxon>Thermodesulfobacteriota</taxon>
        <taxon>Desulfovibrionia</taxon>
        <taxon>Desulfovibrionales</taxon>
        <taxon>Desulfoplanaceae</taxon>
        <taxon>Desulfoplanes</taxon>
    </lineage>
</organism>
<proteinExistence type="predicted"/>
<keyword evidence="3" id="KW-1185">Reference proteome</keyword>
<dbReference type="STRING" id="1592317.DPF_1875"/>
<protein>
    <recommendedName>
        <fullName evidence="4">DUF2905 domain-containing protein</fullName>
    </recommendedName>
</protein>
<keyword evidence="1" id="KW-0472">Membrane</keyword>
<evidence type="ECO:0008006" key="4">
    <source>
        <dbReference type="Google" id="ProtNLM"/>
    </source>
</evidence>
<dbReference type="OrthoDB" id="9811610at2"/>
<keyword evidence="1" id="KW-0812">Transmembrane</keyword>
<gene>
    <name evidence="2" type="ORF">DPF_1875</name>
</gene>
<comment type="caution">
    <text evidence="2">The sequence shown here is derived from an EMBL/GenBank/DDBJ whole genome shotgun (WGS) entry which is preliminary data.</text>
</comment>
<dbReference type="PANTHER" id="PTHR36443:SF1">
    <property type="entry name" value="BSR5223 PROTEIN"/>
    <property type="match status" value="1"/>
</dbReference>
<dbReference type="AlphaFoldDB" id="A0A194AIU6"/>
<keyword evidence="1" id="KW-1133">Transmembrane helix</keyword>
<dbReference type="Proteomes" id="UP000095200">
    <property type="component" value="Unassembled WGS sequence"/>
</dbReference>
<evidence type="ECO:0000313" key="2">
    <source>
        <dbReference type="EMBL" id="GAU09155.1"/>
    </source>
</evidence>
<name>A0A194AIU6_9BACT</name>
<feature type="transmembrane region" description="Helical" evidence="1">
    <location>
        <begin position="5"/>
        <end position="23"/>
    </location>
</feature>
<sequence length="66" mass="7468">MQRTLIIMGVIIVILGLAWPLVSKLPLGRLPGDILINRENVKIWFPITTSLVISVVASLIFWLMKR</sequence>
<evidence type="ECO:0000256" key="1">
    <source>
        <dbReference type="SAM" id="Phobius"/>
    </source>
</evidence>
<dbReference type="Pfam" id="PF11146">
    <property type="entry name" value="DUF2905"/>
    <property type="match status" value="1"/>
</dbReference>
<feature type="transmembrane region" description="Helical" evidence="1">
    <location>
        <begin position="43"/>
        <end position="64"/>
    </location>
</feature>
<dbReference type="RefSeq" id="WP_069859411.1">
    <property type="nucleotide sequence ID" value="NZ_BDFE01000017.1"/>
</dbReference>
<dbReference type="EMBL" id="BDFE01000017">
    <property type="protein sequence ID" value="GAU09155.1"/>
    <property type="molecule type" value="Genomic_DNA"/>
</dbReference>
<accession>A0A194AIU6</accession>
<evidence type="ECO:0000313" key="3">
    <source>
        <dbReference type="Proteomes" id="UP000095200"/>
    </source>
</evidence>
<reference evidence="3" key="1">
    <citation type="submission" date="2016-06" db="EMBL/GenBank/DDBJ databases">
        <title>Draft genome sequence of Desulfoplanes formicivorans strain Pf12B.</title>
        <authorList>
            <person name="Watanabe M."/>
            <person name="Kojima H."/>
            <person name="Fukui M."/>
        </authorList>
    </citation>
    <scope>NUCLEOTIDE SEQUENCE [LARGE SCALE GENOMIC DNA]</scope>
    <source>
        <strain evidence="3">Pf12B</strain>
    </source>
</reference>